<reference evidence="1 2" key="1">
    <citation type="submission" date="2019-04" db="EMBL/GenBank/DDBJ databases">
        <title>An improved genome assembly and genetic linkage map for asparagus bean, Vigna unguiculata ssp. sesquipedialis.</title>
        <authorList>
            <person name="Xia Q."/>
            <person name="Zhang R."/>
            <person name="Dong Y."/>
        </authorList>
    </citation>
    <scope>NUCLEOTIDE SEQUENCE [LARGE SCALE GENOMIC DNA]</scope>
    <source>
        <tissue evidence="1">Leaf</tissue>
    </source>
</reference>
<protein>
    <submittedName>
        <fullName evidence="1">Uncharacterized protein</fullName>
    </submittedName>
</protein>
<organism evidence="1 2">
    <name type="scientific">Vigna unguiculata</name>
    <name type="common">Cowpea</name>
    <dbReference type="NCBI Taxonomy" id="3917"/>
    <lineage>
        <taxon>Eukaryota</taxon>
        <taxon>Viridiplantae</taxon>
        <taxon>Streptophyta</taxon>
        <taxon>Embryophyta</taxon>
        <taxon>Tracheophyta</taxon>
        <taxon>Spermatophyta</taxon>
        <taxon>Magnoliopsida</taxon>
        <taxon>eudicotyledons</taxon>
        <taxon>Gunneridae</taxon>
        <taxon>Pentapetalae</taxon>
        <taxon>rosids</taxon>
        <taxon>fabids</taxon>
        <taxon>Fabales</taxon>
        <taxon>Fabaceae</taxon>
        <taxon>Papilionoideae</taxon>
        <taxon>50 kb inversion clade</taxon>
        <taxon>NPAAA clade</taxon>
        <taxon>indigoferoid/millettioid clade</taxon>
        <taxon>Phaseoleae</taxon>
        <taxon>Vigna</taxon>
    </lineage>
</organism>
<name>A0A4D6LM36_VIGUN</name>
<sequence length="132" mass="14389">MRGPCTMWCLVTRCDLPGDKPCNSGSVRGLAPGDKDVPPGDLVQEMLCHERRGRFVCSALTLERCYVRGGTYLVDHVCWTTGGQVYRVGLRAGRFVEVGPRAGSSPFLFVFGDDRVIRYMGADDITGDVGDA</sequence>
<gene>
    <name evidence="1" type="ORF">DEO72_LG4g593</name>
</gene>
<dbReference type="AlphaFoldDB" id="A0A4D6LM36"/>
<accession>A0A4D6LM36</accession>
<evidence type="ECO:0000313" key="1">
    <source>
        <dbReference type="EMBL" id="QCD89647.1"/>
    </source>
</evidence>
<proteinExistence type="predicted"/>
<evidence type="ECO:0000313" key="2">
    <source>
        <dbReference type="Proteomes" id="UP000501690"/>
    </source>
</evidence>
<dbReference type="Proteomes" id="UP000501690">
    <property type="component" value="Linkage Group LG4"/>
</dbReference>
<keyword evidence="2" id="KW-1185">Reference proteome</keyword>
<dbReference type="EMBL" id="CP039348">
    <property type="protein sequence ID" value="QCD89647.1"/>
    <property type="molecule type" value="Genomic_DNA"/>
</dbReference>